<dbReference type="InParanoid" id="A0A554MU88"/>
<feature type="domain" description="DUF5615" evidence="1">
    <location>
        <begin position="6"/>
        <end position="121"/>
    </location>
</feature>
<keyword evidence="3" id="KW-1185">Reference proteome</keyword>
<dbReference type="Proteomes" id="UP000319894">
    <property type="component" value="Unassembled WGS sequence"/>
</dbReference>
<reference evidence="2 3" key="1">
    <citation type="submission" date="2018-06" db="EMBL/GenBank/DDBJ databases">
        <title>Natronomonas sp. F16-60 a new haloarchaeon isolated from a solar saltern of Isla Cristina, Huelva, Spain.</title>
        <authorList>
            <person name="Duran-Viseras A."/>
            <person name="Sanchez-Porro C."/>
            <person name="Ventosa A."/>
        </authorList>
    </citation>
    <scope>NUCLEOTIDE SEQUENCE [LARGE SCALE GENOMIC DNA]</scope>
    <source>
        <strain evidence="2 3">F16-60</strain>
    </source>
</reference>
<name>A0A554MU88_9EURY</name>
<evidence type="ECO:0000313" key="2">
    <source>
        <dbReference type="EMBL" id="TSD08687.1"/>
    </source>
</evidence>
<sequence length="128" mass="14267">MASFDILLDENIEPFHDELRSLGHNATHVLDVPELGEGAQDKPDILPWLQANDTILFTQDDHWIGADSSDPQNAIDPARTAGVLWLKDESMTPGQQITAIRVIATLLSAADLDGEYVEVTKRWLDYIE</sequence>
<evidence type="ECO:0000259" key="1">
    <source>
        <dbReference type="Pfam" id="PF18480"/>
    </source>
</evidence>
<gene>
    <name evidence="2" type="ORF">DP107_18620</name>
</gene>
<dbReference type="InterPro" id="IPR041049">
    <property type="entry name" value="DUF5615"/>
</dbReference>
<dbReference type="AlphaFoldDB" id="A0A554MU88"/>
<organism evidence="2 3">
    <name type="scientific">Haloglomus irregulare</name>
    <dbReference type="NCBI Taxonomy" id="2234134"/>
    <lineage>
        <taxon>Archaea</taxon>
        <taxon>Methanobacteriati</taxon>
        <taxon>Methanobacteriota</taxon>
        <taxon>Stenosarchaea group</taxon>
        <taxon>Halobacteria</taxon>
        <taxon>Halobacteriales</taxon>
        <taxon>Natronomonadaceae</taxon>
        <taxon>Haloglomus</taxon>
    </lineage>
</organism>
<comment type="caution">
    <text evidence="2">The sequence shown here is derived from an EMBL/GenBank/DDBJ whole genome shotgun (WGS) entry which is preliminary data.</text>
</comment>
<protein>
    <recommendedName>
        <fullName evidence="1">DUF5615 domain-containing protein</fullName>
    </recommendedName>
</protein>
<dbReference type="Pfam" id="PF18480">
    <property type="entry name" value="DUF5615"/>
    <property type="match status" value="1"/>
</dbReference>
<dbReference type="RefSeq" id="WP_144263605.1">
    <property type="nucleotide sequence ID" value="NZ_QMDX01000029.1"/>
</dbReference>
<dbReference type="EMBL" id="QMDX01000029">
    <property type="protein sequence ID" value="TSD08687.1"/>
    <property type="molecule type" value="Genomic_DNA"/>
</dbReference>
<proteinExistence type="predicted"/>
<accession>A0A554MU88</accession>
<evidence type="ECO:0000313" key="3">
    <source>
        <dbReference type="Proteomes" id="UP000319894"/>
    </source>
</evidence>
<dbReference type="OrthoDB" id="147476at2157"/>